<evidence type="ECO:0000256" key="8">
    <source>
        <dbReference type="HAMAP-Rule" id="MF_01445"/>
    </source>
</evidence>
<dbReference type="NCBIfam" id="TIGR00329">
    <property type="entry name" value="gcp_kae1"/>
    <property type="match status" value="1"/>
</dbReference>
<dbReference type="SUPFAM" id="SSF53067">
    <property type="entry name" value="Actin-like ATPase domain"/>
    <property type="match status" value="3"/>
</dbReference>
<dbReference type="InterPro" id="IPR000905">
    <property type="entry name" value="Gcp-like_dom"/>
</dbReference>
<comment type="catalytic activity">
    <reaction evidence="7 8">
        <text>L-threonylcarbamoyladenylate + adenosine(37) in tRNA = N(6)-L-threonylcarbamoyladenosine(37) in tRNA + AMP + H(+)</text>
        <dbReference type="Rhea" id="RHEA:37059"/>
        <dbReference type="Rhea" id="RHEA-COMP:10162"/>
        <dbReference type="Rhea" id="RHEA-COMP:10163"/>
        <dbReference type="ChEBI" id="CHEBI:15378"/>
        <dbReference type="ChEBI" id="CHEBI:73682"/>
        <dbReference type="ChEBI" id="CHEBI:74411"/>
        <dbReference type="ChEBI" id="CHEBI:74418"/>
        <dbReference type="ChEBI" id="CHEBI:456215"/>
        <dbReference type="EC" id="2.3.1.234"/>
    </reaction>
</comment>
<dbReference type="GO" id="GO:0061711">
    <property type="term" value="F:tRNA N(6)-L-threonylcarbamoyladenine synthase activity"/>
    <property type="evidence" value="ECO:0007669"/>
    <property type="project" value="UniProtKB-EC"/>
</dbReference>
<evidence type="ECO:0000256" key="5">
    <source>
        <dbReference type="ARBA" id="ARBA00023004"/>
    </source>
</evidence>
<feature type="binding site" evidence="8">
    <location>
        <position position="221"/>
    </location>
    <ligand>
        <name>substrate</name>
    </ligand>
</feature>
<proteinExistence type="inferred from homology"/>
<feature type="binding site" evidence="8">
    <location>
        <position position="234"/>
    </location>
    <ligand>
        <name>substrate</name>
    </ligand>
</feature>
<evidence type="ECO:0000256" key="3">
    <source>
        <dbReference type="ARBA" id="ARBA00022694"/>
    </source>
</evidence>
<dbReference type="PANTHER" id="PTHR11735:SF6">
    <property type="entry name" value="TRNA N6-ADENOSINE THREONYLCARBAMOYLTRANSFERASE, MITOCHONDRIAL"/>
    <property type="match status" value="1"/>
</dbReference>
<evidence type="ECO:0000256" key="4">
    <source>
        <dbReference type="ARBA" id="ARBA00022723"/>
    </source>
</evidence>
<evidence type="ECO:0000313" key="11">
    <source>
        <dbReference type="Proteomes" id="UP000177362"/>
    </source>
</evidence>
<keyword evidence="2 8" id="KW-0808">Transferase</keyword>
<reference evidence="10 11" key="1">
    <citation type="journal article" date="2016" name="Nat. Commun.">
        <title>Thousands of microbial genomes shed light on interconnected biogeochemical processes in an aquifer system.</title>
        <authorList>
            <person name="Anantharaman K."/>
            <person name="Brown C.T."/>
            <person name="Hug L.A."/>
            <person name="Sharon I."/>
            <person name="Castelle C.J."/>
            <person name="Probst A.J."/>
            <person name="Thomas B.C."/>
            <person name="Singh A."/>
            <person name="Wilkins M.J."/>
            <person name="Karaoz U."/>
            <person name="Brodie E.L."/>
            <person name="Williams K.H."/>
            <person name="Hubbard S.S."/>
            <person name="Banfield J.F."/>
        </authorList>
    </citation>
    <scope>NUCLEOTIDE SEQUENCE [LARGE SCALE GENOMIC DNA]</scope>
</reference>
<comment type="caution">
    <text evidence="10">The sequence shown here is derived from an EMBL/GenBank/DDBJ whole genome shotgun (WGS) entry which is preliminary data.</text>
</comment>
<organism evidence="10 11">
    <name type="scientific">Candidatus Sungbacteria bacterium RIFCSPHIGHO2_02_FULL_49_12</name>
    <dbReference type="NCBI Taxonomy" id="1802271"/>
    <lineage>
        <taxon>Bacteria</taxon>
        <taxon>Candidatus Sungiibacteriota</taxon>
    </lineage>
</organism>
<comment type="cofactor">
    <cofactor evidence="8">
        <name>Fe(2+)</name>
        <dbReference type="ChEBI" id="CHEBI:29033"/>
    </cofactor>
    <text evidence="8">Binds 1 Fe(2+) ion per subunit.</text>
</comment>
<dbReference type="EMBL" id="MHQJ01000046">
    <property type="protein sequence ID" value="OHA00447.1"/>
    <property type="molecule type" value="Genomic_DNA"/>
</dbReference>
<dbReference type="InterPro" id="IPR017861">
    <property type="entry name" value="KAE1/TsaD"/>
</dbReference>
<gene>
    <name evidence="8" type="primary">tsaD</name>
    <name evidence="10" type="ORF">A3C11_02200</name>
</gene>
<accession>A0A1G2KLW6</accession>
<comment type="subcellular location">
    <subcellularLocation>
        <location evidence="8">Cytoplasm</location>
    </subcellularLocation>
</comment>
<dbReference type="HAMAP" id="MF_01445">
    <property type="entry name" value="TsaD"/>
    <property type="match status" value="1"/>
</dbReference>
<evidence type="ECO:0000256" key="7">
    <source>
        <dbReference type="ARBA" id="ARBA00048117"/>
    </source>
</evidence>
<evidence type="ECO:0000256" key="6">
    <source>
        <dbReference type="ARBA" id="ARBA00023315"/>
    </source>
</evidence>
<dbReference type="PANTHER" id="PTHR11735">
    <property type="entry name" value="TRNA N6-ADENOSINE THREONYLCARBAMOYLTRANSFERASE"/>
    <property type="match status" value="1"/>
</dbReference>
<keyword evidence="6 8" id="KW-0012">Acyltransferase</keyword>
<feature type="domain" description="Gcp-like" evidence="9">
    <location>
        <begin position="31"/>
        <end position="77"/>
    </location>
</feature>
<dbReference type="FunFam" id="3.30.420.40:FF:000040">
    <property type="entry name" value="tRNA N6-adenosine threonylcarbamoyltransferase"/>
    <property type="match status" value="1"/>
</dbReference>
<evidence type="ECO:0000256" key="2">
    <source>
        <dbReference type="ARBA" id="ARBA00022679"/>
    </source>
</evidence>
<feature type="binding site" evidence="8">
    <location>
        <begin position="188"/>
        <end position="192"/>
    </location>
    <ligand>
        <name>substrate</name>
    </ligand>
</feature>
<evidence type="ECO:0000313" key="10">
    <source>
        <dbReference type="EMBL" id="OHA00447.1"/>
    </source>
</evidence>
<keyword evidence="1 8" id="KW-0963">Cytoplasm</keyword>
<feature type="binding site" evidence="8">
    <location>
        <position position="333"/>
    </location>
    <ligand>
        <name>substrate</name>
    </ligand>
</feature>
<dbReference type="GO" id="GO:0002949">
    <property type="term" value="P:tRNA threonylcarbamoyladenosine modification"/>
    <property type="evidence" value="ECO:0007669"/>
    <property type="project" value="UniProtKB-UniRule"/>
</dbReference>
<comment type="caution">
    <text evidence="8">Lacks conserved residue(s) required for the propagation of feature annotation.</text>
</comment>
<feature type="binding site" evidence="8">
    <location>
        <position position="165"/>
    </location>
    <ligand>
        <name>Fe cation</name>
        <dbReference type="ChEBI" id="CHEBI:24875"/>
    </ligand>
</feature>
<dbReference type="EC" id="2.3.1.234" evidence="8"/>
<dbReference type="AlphaFoldDB" id="A0A1G2KLW6"/>
<keyword evidence="4 8" id="KW-0479">Metal-binding</keyword>
<dbReference type="PROSITE" id="PS01016">
    <property type="entry name" value="GLYCOPROTEASE"/>
    <property type="match status" value="1"/>
</dbReference>
<sequence length="394" mass="43123">MRILAIETSCDETGIAILDASGTLARPKFRVLSNIAASQIAVHKRFGGVVPNLAKREHQRNLVSVLIKALKEARLRNSNFQLPRLRPGFSGQAISKKLKTLQEIFSHEPELLKNFMRVIPKITPPTIDAIAVTYGPGLAPALWTGVNFARALSLIWKKPLIPVNHLAGHIYVNLIRGKLIHFPALALIVSGGHTELVLMKKLNKYKIIGETQDDAAGEAFDKVAKMLKLGFPGGPAISALADNFKNQKIKNKNSLPRPMLNSKNYDFSFSGLKTAVLYYLRDNPRAGKSQKGRAAIAREFQNAVVETLVAKTIRAAKGYKVKTIILGGGVAANKKLRRDLAAKIAADLPKVNLLLPEVPETTDNALMIGAAAFFARQKKTAWRHLHADPGLRLA</sequence>
<evidence type="ECO:0000256" key="1">
    <source>
        <dbReference type="ARBA" id="ARBA00022490"/>
    </source>
</evidence>
<comment type="similarity">
    <text evidence="8">Belongs to the KAE1 / TsaD family.</text>
</comment>
<dbReference type="InterPro" id="IPR043129">
    <property type="entry name" value="ATPase_NBD"/>
</dbReference>
<dbReference type="Gene3D" id="3.30.420.40">
    <property type="match status" value="3"/>
</dbReference>
<dbReference type="CDD" id="cd24133">
    <property type="entry name" value="ASKHA_NBD_TsaD_bac"/>
    <property type="match status" value="1"/>
</dbReference>
<dbReference type="InterPro" id="IPR017860">
    <property type="entry name" value="Peptidase_M22_CS"/>
</dbReference>
<dbReference type="GO" id="GO:0005737">
    <property type="term" value="C:cytoplasm"/>
    <property type="evidence" value="ECO:0007669"/>
    <property type="project" value="UniProtKB-SubCell"/>
</dbReference>
<name>A0A1G2KLW6_9BACT</name>
<dbReference type="Proteomes" id="UP000177362">
    <property type="component" value="Unassembled WGS sequence"/>
</dbReference>
<dbReference type="InterPro" id="IPR022450">
    <property type="entry name" value="TsaD"/>
</dbReference>
<keyword evidence="3 8" id="KW-0819">tRNA processing</keyword>
<dbReference type="STRING" id="1802271.A3C11_02200"/>
<evidence type="ECO:0000259" key="9">
    <source>
        <dbReference type="Pfam" id="PF00814"/>
    </source>
</evidence>
<comment type="function">
    <text evidence="8">Required for the formation of a threonylcarbamoyl group on adenosine at position 37 (t(6)A37) in tRNAs that read codons beginning with adenine. Is involved in the transfer of the threonylcarbamoyl moiety of threonylcarbamoyl-AMP (TC-AMP) to the N6 group of A37, together with TsaE and TsaB. TsaD likely plays a direct catalytic role in this reaction.</text>
</comment>
<feature type="binding site" evidence="8">
    <location>
        <position position="363"/>
    </location>
    <ligand>
        <name>Fe cation</name>
        <dbReference type="ChEBI" id="CHEBI:24875"/>
    </ligand>
</feature>
<feature type="binding site" evidence="8">
    <location>
        <position position="169"/>
    </location>
    <ligand>
        <name>Fe cation</name>
        <dbReference type="ChEBI" id="CHEBI:24875"/>
    </ligand>
</feature>
<dbReference type="PRINTS" id="PR00789">
    <property type="entry name" value="OSIALOPTASE"/>
</dbReference>
<protein>
    <recommendedName>
        <fullName evidence="8">tRNA N6-adenosine threonylcarbamoyltransferase</fullName>
        <ecNumber evidence="8">2.3.1.234</ecNumber>
    </recommendedName>
    <alternativeName>
        <fullName evidence="8">N6-L-threonylcarbamoyladenine synthase</fullName>
        <shortName evidence="8">t(6)A synthase</shortName>
    </alternativeName>
    <alternativeName>
        <fullName evidence="8">t(6)A37 threonylcarbamoyladenosine biosynthesis protein TsaD</fullName>
    </alternativeName>
    <alternativeName>
        <fullName evidence="8">tRNA threonylcarbamoyladenosine biosynthesis protein TsaD</fullName>
    </alternativeName>
</protein>
<feature type="domain" description="Gcp-like" evidence="9">
    <location>
        <begin position="121"/>
        <end position="369"/>
    </location>
</feature>
<keyword evidence="5 8" id="KW-0408">Iron</keyword>
<dbReference type="Pfam" id="PF00814">
    <property type="entry name" value="TsaD"/>
    <property type="match status" value="2"/>
</dbReference>
<dbReference type="GO" id="GO:0005506">
    <property type="term" value="F:iron ion binding"/>
    <property type="evidence" value="ECO:0007669"/>
    <property type="project" value="UniProtKB-UniRule"/>
</dbReference>